<feature type="domain" description="NAD(P)-binding" evidence="1">
    <location>
        <begin position="32"/>
        <end position="170"/>
    </location>
</feature>
<dbReference type="PANTHER" id="PTHR43162:SF1">
    <property type="entry name" value="PRESTALK A DIFFERENTIATION PROTEIN A"/>
    <property type="match status" value="1"/>
</dbReference>
<dbReference type="Proteomes" id="UP000198551">
    <property type="component" value="Unassembled WGS sequence"/>
</dbReference>
<dbReference type="InterPro" id="IPR051604">
    <property type="entry name" value="Ergot_Alk_Oxidoreductase"/>
</dbReference>
<reference evidence="3" key="1">
    <citation type="submission" date="2016-06" db="EMBL/GenBank/DDBJ databases">
        <authorList>
            <person name="Varghese N."/>
        </authorList>
    </citation>
    <scope>NUCLEOTIDE SEQUENCE [LARGE SCALE GENOMIC DNA]</scope>
    <source>
        <strain evidence="3">DSM 45555</strain>
    </source>
</reference>
<dbReference type="EMBL" id="FMCV01000031">
    <property type="protein sequence ID" value="SCF44762.1"/>
    <property type="molecule type" value="Genomic_DNA"/>
</dbReference>
<evidence type="ECO:0000259" key="1">
    <source>
        <dbReference type="Pfam" id="PF13460"/>
    </source>
</evidence>
<dbReference type="RefSeq" id="WP_091050986.1">
    <property type="nucleotide sequence ID" value="NZ_FMCV01000031.1"/>
</dbReference>
<evidence type="ECO:0000313" key="3">
    <source>
        <dbReference type="Proteomes" id="UP000198551"/>
    </source>
</evidence>
<dbReference type="InterPro" id="IPR036291">
    <property type="entry name" value="NAD(P)-bd_dom_sf"/>
</dbReference>
<accession>A0A1C5AHN2</accession>
<dbReference type="InterPro" id="IPR016040">
    <property type="entry name" value="NAD(P)-bd_dom"/>
</dbReference>
<dbReference type="PANTHER" id="PTHR43162">
    <property type="match status" value="1"/>
</dbReference>
<dbReference type="AlphaFoldDB" id="A0A1C5AHN2"/>
<proteinExistence type="predicted"/>
<protein>
    <submittedName>
        <fullName evidence="2">Nucleoside-diphosphate-sugar epimerase</fullName>
    </submittedName>
</protein>
<dbReference type="Pfam" id="PF13460">
    <property type="entry name" value="NAD_binding_10"/>
    <property type="match status" value="1"/>
</dbReference>
<gene>
    <name evidence="2" type="ORF">GA0070215_13132</name>
</gene>
<sequence length="318" mass="34638">MRRVIPVAHVDGAPLHLITAVAPRKDAGSSPTGIVGRCLARRLLDAGDRVRVLAEPGQTDGWPDDVDLVEGSITRPLDHAAVFAGVGTVFLAGAVADTTSDVVWLARDAGTTKVVVLSSHGTEYEPDYPPETWFWLAIEQTVERSGLRWTHIRPSAVMGAAIEGTYPATGSDWPETIRGERTVREALLESGQYPFIHEDDLAAVAAVAMRTDDHVGAVLEAVGPPISTRSRLAGIGRAIGCEITGVEVSPEDSRAIWRRHGWTDSGIDVTLYALREYHLRFDELTAWTYAQRPSVADLIGRPPRSFDDWAAEHAHLFR</sequence>
<dbReference type="Gene3D" id="3.40.50.720">
    <property type="entry name" value="NAD(P)-binding Rossmann-like Domain"/>
    <property type="match status" value="1"/>
</dbReference>
<organism evidence="2 3">
    <name type="scientific">Micromonospora marina</name>
    <dbReference type="NCBI Taxonomy" id="307120"/>
    <lineage>
        <taxon>Bacteria</taxon>
        <taxon>Bacillati</taxon>
        <taxon>Actinomycetota</taxon>
        <taxon>Actinomycetes</taxon>
        <taxon>Micromonosporales</taxon>
        <taxon>Micromonosporaceae</taxon>
        <taxon>Micromonospora</taxon>
    </lineage>
</organism>
<evidence type="ECO:0000313" key="2">
    <source>
        <dbReference type="EMBL" id="SCF44762.1"/>
    </source>
</evidence>
<name>A0A1C5AHN2_9ACTN</name>
<keyword evidence="3" id="KW-1185">Reference proteome</keyword>
<dbReference type="SUPFAM" id="SSF51735">
    <property type="entry name" value="NAD(P)-binding Rossmann-fold domains"/>
    <property type="match status" value="1"/>
</dbReference>